<dbReference type="EMBL" id="BTGU01000072">
    <property type="protein sequence ID" value="GMN57716.1"/>
    <property type="molecule type" value="Genomic_DNA"/>
</dbReference>
<accession>A0AA88DLU9</accession>
<dbReference type="Proteomes" id="UP001187192">
    <property type="component" value="Unassembled WGS sequence"/>
</dbReference>
<name>A0AA88DLU9_FICCA</name>
<sequence length="97" mass="11071">MNRRNSGVTVGREADLERESRERKSIVDLRQPEEICFFADSMLEQSKGNRSTWASRGRAGQQCSNSNYCITVQSLVWTEPLSQTISVQFELKFPSPN</sequence>
<proteinExistence type="predicted"/>
<comment type="caution">
    <text evidence="2">The sequence shown here is derived from an EMBL/GenBank/DDBJ whole genome shotgun (WGS) entry which is preliminary data.</text>
</comment>
<organism evidence="2 3">
    <name type="scientific">Ficus carica</name>
    <name type="common">Common fig</name>
    <dbReference type="NCBI Taxonomy" id="3494"/>
    <lineage>
        <taxon>Eukaryota</taxon>
        <taxon>Viridiplantae</taxon>
        <taxon>Streptophyta</taxon>
        <taxon>Embryophyta</taxon>
        <taxon>Tracheophyta</taxon>
        <taxon>Spermatophyta</taxon>
        <taxon>Magnoliopsida</taxon>
        <taxon>eudicotyledons</taxon>
        <taxon>Gunneridae</taxon>
        <taxon>Pentapetalae</taxon>
        <taxon>rosids</taxon>
        <taxon>fabids</taxon>
        <taxon>Rosales</taxon>
        <taxon>Moraceae</taxon>
        <taxon>Ficeae</taxon>
        <taxon>Ficus</taxon>
    </lineage>
</organism>
<feature type="region of interest" description="Disordered" evidence="1">
    <location>
        <begin position="1"/>
        <end position="24"/>
    </location>
</feature>
<protein>
    <submittedName>
        <fullName evidence="2">Uncharacterized protein</fullName>
    </submittedName>
</protein>
<evidence type="ECO:0000256" key="1">
    <source>
        <dbReference type="SAM" id="MobiDB-lite"/>
    </source>
</evidence>
<keyword evidence="3" id="KW-1185">Reference proteome</keyword>
<feature type="compositionally biased region" description="Basic and acidic residues" evidence="1">
    <location>
        <begin position="12"/>
        <end position="24"/>
    </location>
</feature>
<gene>
    <name evidence="2" type="ORF">TIFTF001_026821</name>
</gene>
<dbReference type="AlphaFoldDB" id="A0AA88DLU9"/>
<reference evidence="2" key="1">
    <citation type="submission" date="2023-07" db="EMBL/GenBank/DDBJ databases">
        <title>draft genome sequence of fig (Ficus carica).</title>
        <authorList>
            <person name="Takahashi T."/>
            <person name="Nishimura K."/>
        </authorList>
    </citation>
    <scope>NUCLEOTIDE SEQUENCE</scope>
</reference>
<evidence type="ECO:0000313" key="3">
    <source>
        <dbReference type="Proteomes" id="UP001187192"/>
    </source>
</evidence>
<evidence type="ECO:0000313" key="2">
    <source>
        <dbReference type="EMBL" id="GMN57716.1"/>
    </source>
</evidence>